<reference evidence="1" key="1">
    <citation type="submission" date="2020-11" db="EMBL/GenBank/DDBJ databases">
        <authorList>
            <person name="Tran Van P."/>
        </authorList>
    </citation>
    <scope>NUCLEOTIDE SEQUENCE</scope>
</reference>
<proteinExistence type="predicted"/>
<dbReference type="EMBL" id="OE182726">
    <property type="protein sequence ID" value="CAD7574896.1"/>
    <property type="molecule type" value="Genomic_DNA"/>
</dbReference>
<evidence type="ECO:0000313" key="1">
    <source>
        <dbReference type="EMBL" id="CAD7574896.1"/>
    </source>
</evidence>
<gene>
    <name evidence="1" type="ORF">TCMB3V08_LOCUS7500</name>
</gene>
<dbReference type="AlphaFoldDB" id="A0A7R9J9D5"/>
<protein>
    <submittedName>
        <fullName evidence="1">(California timema) hypothetical protein</fullName>
    </submittedName>
</protein>
<organism evidence="1">
    <name type="scientific">Timema californicum</name>
    <name type="common">California timema</name>
    <name type="synonym">Walking stick</name>
    <dbReference type="NCBI Taxonomy" id="61474"/>
    <lineage>
        <taxon>Eukaryota</taxon>
        <taxon>Metazoa</taxon>
        <taxon>Ecdysozoa</taxon>
        <taxon>Arthropoda</taxon>
        <taxon>Hexapoda</taxon>
        <taxon>Insecta</taxon>
        <taxon>Pterygota</taxon>
        <taxon>Neoptera</taxon>
        <taxon>Polyneoptera</taxon>
        <taxon>Phasmatodea</taxon>
        <taxon>Timematodea</taxon>
        <taxon>Timematoidea</taxon>
        <taxon>Timematidae</taxon>
        <taxon>Timema</taxon>
    </lineage>
</organism>
<sequence length="78" mass="8991">MSQRNESSFIRHTLPFDGCVEGLVSKHTHMACNRHKSHTLTETRHGYKRKRKVFGKSQWCVGPDLGLSSSGVRYDFLR</sequence>
<name>A0A7R9J9D5_TIMCA</name>
<accession>A0A7R9J9D5</accession>